<gene>
    <name evidence="2" type="ORF">D8674_002930</name>
</gene>
<protein>
    <recommendedName>
        <fullName evidence="1">F-box associated beta-propeller type 1 domain-containing protein</fullName>
    </recommendedName>
</protein>
<dbReference type="Pfam" id="PF07734">
    <property type="entry name" value="FBA_1"/>
    <property type="match status" value="1"/>
</dbReference>
<evidence type="ECO:0000259" key="1">
    <source>
        <dbReference type="Pfam" id="PF07734"/>
    </source>
</evidence>
<dbReference type="NCBIfam" id="TIGR01640">
    <property type="entry name" value="F_box_assoc_1"/>
    <property type="match status" value="1"/>
</dbReference>
<keyword evidence="3" id="KW-1185">Reference proteome</keyword>
<reference evidence="3" key="2">
    <citation type="submission" date="2019-10" db="EMBL/GenBank/DDBJ databases">
        <title>A de novo genome assembly of a pear dwarfing rootstock.</title>
        <authorList>
            <person name="Wang F."/>
            <person name="Wang J."/>
            <person name="Li S."/>
            <person name="Zhang Y."/>
            <person name="Fang M."/>
            <person name="Ma L."/>
            <person name="Zhao Y."/>
            <person name="Jiang S."/>
        </authorList>
    </citation>
    <scope>NUCLEOTIDE SEQUENCE [LARGE SCALE GENOMIC DNA]</scope>
</reference>
<name>A0A5N5FFN3_9ROSA</name>
<comment type="caution">
    <text evidence="2">The sequence shown here is derived from an EMBL/GenBank/DDBJ whole genome shotgun (WGS) entry which is preliminary data.</text>
</comment>
<evidence type="ECO:0000313" key="3">
    <source>
        <dbReference type="Proteomes" id="UP000327157"/>
    </source>
</evidence>
<evidence type="ECO:0000313" key="2">
    <source>
        <dbReference type="EMBL" id="KAB2601925.1"/>
    </source>
</evidence>
<dbReference type="AlphaFoldDB" id="A0A5N5FFN3"/>
<dbReference type="InterPro" id="IPR006527">
    <property type="entry name" value="F-box-assoc_dom_typ1"/>
</dbReference>
<feature type="domain" description="F-box associated beta-propeller type 1" evidence="1">
    <location>
        <begin position="8"/>
        <end position="88"/>
    </location>
</feature>
<dbReference type="OrthoDB" id="1086486at2759"/>
<dbReference type="InterPro" id="IPR017451">
    <property type="entry name" value="F-box-assoc_interact_dom"/>
</dbReference>
<sequence length="111" mass="12631">MEHIFQSTEVNGGLYWMAEDHNSGRCLILRFDLAEEKFKVVPPPPDESGQNIAWIGSLKDHLCVVHTRRLSDVWGTKDDKNWSKIITIFFSPSALLSSPSRQSMESMVILL</sequence>
<accession>A0A5N5FFN3</accession>
<dbReference type="EMBL" id="SMOL01000695">
    <property type="protein sequence ID" value="KAB2601925.1"/>
    <property type="molecule type" value="Genomic_DNA"/>
</dbReference>
<proteinExistence type="predicted"/>
<organism evidence="2 3">
    <name type="scientific">Pyrus ussuriensis x Pyrus communis</name>
    <dbReference type="NCBI Taxonomy" id="2448454"/>
    <lineage>
        <taxon>Eukaryota</taxon>
        <taxon>Viridiplantae</taxon>
        <taxon>Streptophyta</taxon>
        <taxon>Embryophyta</taxon>
        <taxon>Tracheophyta</taxon>
        <taxon>Spermatophyta</taxon>
        <taxon>Magnoliopsida</taxon>
        <taxon>eudicotyledons</taxon>
        <taxon>Gunneridae</taxon>
        <taxon>Pentapetalae</taxon>
        <taxon>rosids</taxon>
        <taxon>fabids</taxon>
        <taxon>Rosales</taxon>
        <taxon>Rosaceae</taxon>
        <taxon>Amygdaloideae</taxon>
        <taxon>Maleae</taxon>
        <taxon>Pyrus</taxon>
    </lineage>
</organism>
<reference evidence="2 3" key="1">
    <citation type="submission" date="2019-09" db="EMBL/GenBank/DDBJ databases">
        <authorList>
            <person name="Ou C."/>
        </authorList>
    </citation>
    <scope>NUCLEOTIDE SEQUENCE [LARGE SCALE GENOMIC DNA]</scope>
    <source>
        <strain evidence="2">S2</strain>
        <tissue evidence="2">Leaf</tissue>
    </source>
</reference>
<dbReference type="Proteomes" id="UP000327157">
    <property type="component" value="Chromosome 10"/>
</dbReference>
<reference evidence="2 3" key="3">
    <citation type="submission" date="2019-11" db="EMBL/GenBank/DDBJ databases">
        <title>A de novo genome assembly of a pear dwarfing rootstock.</title>
        <authorList>
            <person name="Wang F."/>
            <person name="Wang J."/>
            <person name="Li S."/>
            <person name="Zhang Y."/>
            <person name="Fang M."/>
            <person name="Ma L."/>
            <person name="Zhao Y."/>
            <person name="Jiang S."/>
        </authorList>
    </citation>
    <scope>NUCLEOTIDE SEQUENCE [LARGE SCALE GENOMIC DNA]</scope>
    <source>
        <strain evidence="2">S2</strain>
        <tissue evidence="2">Leaf</tissue>
    </source>
</reference>